<keyword evidence="2" id="KW-0812">Transmembrane</keyword>
<dbReference type="EMBL" id="CP133612">
    <property type="protein sequence ID" value="WMV12145.1"/>
    <property type="molecule type" value="Genomic_DNA"/>
</dbReference>
<evidence type="ECO:0000256" key="1">
    <source>
        <dbReference type="SAM" id="MobiDB-lite"/>
    </source>
</evidence>
<dbReference type="Proteomes" id="UP001234989">
    <property type="component" value="Chromosome 1"/>
</dbReference>
<protein>
    <submittedName>
        <fullName evidence="3">Uncharacterized protein</fullName>
    </submittedName>
</protein>
<dbReference type="AlphaFoldDB" id="A0AAF0TG40"/>
<sequence length="72" mass="7867">MGVREATTASFRPPPLGGGHGRALTCLSTSLILFYRSSYIGIAGRLIGQVILSIRCVVFVIYNSSRYQITLF</sequence>
<keyword evidence="4" id="KW-1185">Reference proteome</keyword>
<proteinExistence type="predicted"/>
<feature type="region of interest" description="Disordered" evidence="1">
    <location>
        <begin position="1"/>
        <end position="20"/>
    </location>
</feature>
<organism evidence="3 4">
    <name type="scientific">Solanum verrucosum</name>
    <dbReference type="NCBI Taxonomy" id="315347"/>
    <lineage>
        <taxon>Eukaryota</taxon>
        <taxon>Viridiplantae</taxon>
        <taxon>Streptophyta</taxon>
        <taxon>Embryophyta</taxon>
        <taxon>Tracheophyta</taxon>
        <taxon>Spermatophyta</taxon>
        <taxon>Magnoliopsida</taxon>
        <taxon>eudicotyledons</taxon>
        <taxon>Gunneridae</taxon>
        <taxon>Pentapetalae</taxon>
        <taxon>asterids</taxon>
        <taxon>lamiids</taxon>
        <taxon>Solanales</taxon>
        <taxon>Solanaceae</taxon>
        <taxon>Solanoideae</taxon>
        <taxon>Solaneae</taxon>
        <taxon>Solanum</taxon>
    </lineage>
</organism>
<evidence type="ECO:0000313" key="3">
    <source>
        <dbReference type="EMBL" id="WMV12145.1"/>
    </source>
</evidence>
<name>A0AAF0TG40_SOLVR</name>
<gene>
    <name evidence="3" type="ORF">MTR67_005530</name>
</gene>
<evidence type="ECO:0000256" key="2">
    <source>
        <dbReference type="SAM" id="Phobius"/>
    </source>
</evidence>
<evidence type="ECO:0000313" key="4">
    <source>
        <dbReference type="Proteomes" id="UP001234989"/>
    </source>
</evidence>
<feature type="transmembrane region" description="Helical" evidence="2">
    <location>
        <begin position="39"/>
        <end position="62"/>
    </location>
</feature>
<keyword evidence="2" id="KW-0472">Membrane</keyword>
<reference evidence="3" key="1">
    <citation type="submission" date="2023-08" db="EMBL/GenBank/DDBJ databases">
        <title>A de novo genome assembly of Solanum verrucosum Schlechtendal, a Mexican diploid species geographically isolated from the other diploid A-genome species in potato relatives.</title>
        <authorList>
            <person name="Hosaka K."/>
        </authorList>
    </citation>
    <scope>NUCLEOTIDE SEQUENCE</scope>
    <source>
        <tissue evidence="3">Young leaves</tissue>
    </source>
</reference>
<keyword evidence="2" id="KW-1133">Transmembrane helix</keyword>
<accession>A0AAF0TG40</accession>